<sequence length="73" mass="8506">MKFGYDNTLNFTSNDNMKGYNKSVKSNNNSTNNNMLLDNSEQLINPTYVNLSWKQLLQTWSTLWQGNKDLNQI</sequence>
<proteinExistence type="predicted"/>
<accession>A0A9N8ZBT2</accession>
<gene>
    <name evidence="1" type="ORF">CPELLU_LOCUS1437</name>
</gene>
<name>A0A9N8ZBT2_9GLOM</name>
<organism evidence="1 2">
    <name type="scientific">Cetraspora pellucida</name>
    <dbReference type="NCBI Taxonomy" id="1433469"/>
    <lineage>
        <taxon>Eukaryota</taxon>
        <taxon>Fungi</taxon>
        <taxon>Fungi incertae sedis</taxon>
        <taxon>Mucoromycota</taxon>
        <taxon>Glomeromycotina</taxon>
        <taxon>Glomeromycetes</taxon>
        <taxon>Diversisporales</taxon>
        <taxon>Gigasporaceae</taxon>
        <taxon>Cetraspora</taxon>
    </lineage>
</organism>
<dbReference type="EMBL" id="CAJVQA010000525">
    <property type="protein sequence ID" value="CAG8479136.1"/>
    <property type="molecule type" value="Genomic_DNA"/>
</dbReference>
<protein>
    <submittedName>
        <fullName evidence="1">1061_t:CDS:1</fullName>
    </submittedName>
</protein>
<dbReference type="Proteomes" id="UP000789759">
    <property type="component" value="Unassembled WGS sequence"/>
</dbReference>
<evidence type="ECO:0000313" key="2">
    <source>
        <dbReference type="Proteomes" id="UP000789759"/>
    </source>
</evidence>
<keyword evidence="2" id="KW-1185">Reference proteome</keyword>
<dbReference type="AlphaFoldDB" id="A0A9N8ZBT2"/>
<reference evidence="1" key="1">
    <citation type="submission" date="2021-06" db="EMBL/GenBank/DDBJ databases">
        <authorList>
            <person name="Kallberg Y."/>
            <person name="Tangrot J."/>
            <person name="Rosling A."/>
        </authorList>
    </citation>
    <scope>NUCLEOTIDE SEQUENCE</scope>
    <source>
        <strain evidence="1">FL966</strain>
    </source>
</reference>
<comment type="caution">
    <text evidence="1">The sequence shown here is derived from an EMBL/GenBank/DDBJ whole genome shotgun (WGS) entry which is preliminary data.</text>
</comment>
<evidence type="ECO:0000313" key="1">
    <source>
        <dbReference type="EMBL" id="CAG8479136.1"/>
    </source>
</evidence>